<dbReference type="EMBL" id="LNGC01000107">
    <property type="protein sequence ID" value="KYC49123.1"/>
    <property type="molecule type" value="Genomic_DNA"/>
</dbReference>
<evidence type="ECO:0000313" key="3">
    <source>
        <dbReference type="EMBL" id="KYC49123.1"/>
    </source>
</evidence>
<evidence type="ECO:0000313" key="4">
    <source>
        <dbReference type="Proteomes" id="UP000075398"/>
    </source>
</evidence>
<organism evidence="3 4">
    <name type="scientific">Candidatus Methanofastidiosum methylothiophilum</name>
    <dbReference type="NCBI Taxonomy" id="1705564"/>
    <lineage>
        <taxon>Archaea</taxon>
        <taxon>Methanobacteriati</taxon>
        <taxon>Methanobacteriota</taxon>
        <taxon>Stenosarchaea group</taxon>
        <taxon>Candidatus Methanofastidiosia</taxon>
        <taxon>Candidatus Methanofastidiosales</taxon>
        <taxon>Candidatus Methanofastidiosaceae</taxon>
        <taxon>Candidatus Methanofastidiosum</taxon>
    </lineage>
</organism>
<dbReference type="Gene3D" id="1.10.10.10">
    <property type="entry name" value="Winged helix-like DNA-binding domain superfamily/Winged helix DNA-binding domain"/>
    <property type="match status" value="1"/>
</dbReference>
<protein>
    <recommendedName>
        <fullName evidence="2">DUF7343 domain-containing protein</fullName>
    </recommendedName>
</protein>
<name>A0A150IVW7_9EURY</name>
<feature type="transmembrane region" description="Helical" evidence="1">
    <location>
        <begin position="50"/>
        <end position="71"/>
    </location>
</feature>
<comment type="caution">
    <text evidence="3">The sequence shown here is derived from an EMBL/GenBank/DDBJ whole genome shotgun (WGS) entry which is preliminary data.</text>
</comment>
<dbReference type="Proteomes" id="UP000075398">
    <property type="component" value="Unassembled WGS sequence"/>
</dbReference>
<keyword evidence="1" id="KW-0472">Membrane</keyword>
<evidence type="ECO:0000256" key="1">
    <source>
        <dbReference type="SAM" id="Phobius"/>
    </source>
</evidence>
<feature type="domain" description="DUF7343" evidence="2">
    <location>
        <begin position="82"/>
        <end position="141"/>
    </location>
</feature>
<dbReference type="Pfam" id="PF24034">
    <property type="entry name" value="DUF7343"/>
    <property type="match status" value="1"/>
</dbReference>
<evidence type="ECO:0000259" key="2">
    <source>
        <dbReference type="Pfam" id="PF24034"/>
    </source>
</evidence>
<dbReference type="InterPro" id="IPR055767">
    <property type="entry name" value="DUF7343"/>
</dbReference>
<keyword evidence="1" id="KW-1133">Transmembrane helix</keyword>
<dbReference type="SUPFAM" id="SSF46785">
    <property type="entry name" value="Winged helix' DNA-binding domain"/>
    <property type="match status" value="1"/>
</dbReference>
<dbReference type="InterPro" id="IPR036388">
    <property type="entry name" value="WH-like_DNA-bd_sf"/>
</dbReference>
<gene>
    <name evidence="3" type="ORF">AMQ22_01721</name>
</gene>
<accession>A0A150IVW7</accession>
<keyword evidence="1" id="KW-0812">Transmembrane</keyword>
<proteinExistence type="predicted"/>
<dbReference type="InterPro" id="IPR036390">
    <property type="entry name" value="WH_DNA-bd_sf"/>
</dbReference>
<dbReference type="AlphaFoldDB" id="A0A150IVW7"/>
<reference evidence="3 4" key="1">
    <citation type="journal article" date="2016" name="ISME J.">
        <title>Chasing the elusive Euryarchaeota class WSA2: genomes reveal a uniquely fastidious methyl-reducing methanogen.</title>
        <authorList>
            <person name="Nobu M.K."/>
            <person name="Narihiro T."/>
            <person name="Kuroda K."/>
            <person name="Mei R."/>
            <person name="Liu W.T."/>
        </authorList>
    </citation>
    <scope>NUCLEOTIDE SEQUENCE [LARGE SCALE GENOMIC DNA]</scope>
    <source>
        <strain evidence="3">U1lsi0528_Bin055</strain>
    </source>
</reference>
<sequence>MPERYSINSVYPEPNEKRENSLLWYGPKLLLENEPRVILEKKSLINSMSILLFGIISILVIIIILILYFVLSKKNKNTPIFLSDHEKVTNILRASGGKCFQNDIVSQSGMSKSKISQIISEMEKNEFIAKQKYGKNNLIILK</sequence>